<name>A0A016WR91_9BILA</name>
<accession>A0A016WR91</accession>
<sequence>MMTWSAGKCGRLDRLGGLVLSDRRLIHDSFSSLRGVNILFAELAASRDAVTSHPNFNLTTVPNVFLSRRTLHRQDQCTEPYSCAGRSVLNSYTGFAITELNNLVIFYLKRSIASRWGRSSFGVLMCCSVSLRECGF</sequence>
<organism evidence="1 2">
    <name type="scientific">Ancylostoma ceylanicum</name>
    <dbReference type="NCBI Taxonomy" id="53326"/>
    <lineage>
        <taxon>Eukaryota</taxon>
        <taxon>Metazoa</taxon>
        <taxon>Ecdysozoa</taxon>
        <taxon>Nematoda</taxon>
        <taxon>Chromadorea</taxon>
        <taxon>Rhabditida</taxon>
        <taxon>Rhabditina</taxon>
        <taxon>Rhabditomorpha</taxon>
        <taxon>Strongyloidea</taxon>
        <taxon>Ancylostomatidae</taxon>
        <taxon>Ancylostomatinae</taxon>
        <taxon>Ancylostoma</taxon>
    </lineage>
</organism>
<proteinExistence type="predicted"/>
<dbReference type="EMBL" id="JARK01000141">
    <property type="protein sequence ID" value="EYC42175.1"/>
    <property type="molecule type" value="Genomic_DNA"/>
</dbReference>
<dbReference type="AlphaFoldDB" id="A0A016WR91"/>
<evidence type="ECO:0000313" key="2">
    <source>
        <dbReference type="Proteomes" id="UP000024635"/>
    </source>
</evidence>
<gene>
    <name evidence="1" type="primary">Acey_s0541.g3208</name>
    <name evidence="1" type="ORF">Y032_0541g3208</name>
</gene>
<dbReference type="Proteomes" id="UP000024635">
    <property type="component" value="Unassembled WGS sequence"/>
</dbReference>
<comment type="caution">
    <text evidence="1">The sequence shown here is derived from an EMBL/GenBank/DDBJ whole genome shotgun (WGS) entry which is preliminary data.</text>
</comment>
<keyword evidence="2" id="KW-1185">Reference proteome</keyword>
<protein>
    <submittedName>
        <fullName evidence="1">Uncharacterized protein</fullName>
    </submittedName>
</protein>
<evidence type="ECO:0000313" key="1">
    <source>
        <dbReference type="EMBL" id="EYC42175.1"/>
    </source>
</evidence>
<reference evidence="2" key="1">
    <citation type="journal article" date="2015" name="Nat. Genet.">
        <title>The genome and transcriptome of the zoonotic hookworm Ancylostoma ceylanicum identify infection-specific gene families.</title>
        <authorList>
            <person name="Schwarz E.M."/>
            <person name="Hu Y."/>
            <person name="Antoshechkin I."/>
            <person name="Miller M.M."/>
            <person name="Sternberg P.W."/>
            <person name="Aroian R.V."/>
        </authorList>
    </citation>
    <scope>NUCLEOTIDE SEQUENCE</scope>
    <source>
        <strain evidence="2">HY135</strain>
    </source>
</reference>